<dbReference type="InterPro" id="IPR036259">
    <property type="entry name" value="MFS_trans_sf"/>
</dbReference>
<feature type="transmembrane region" description="Helical" evidence="2">
    <location>
        <begin position="99"/>
        <end position="124"/>
    </location>
</feature>
<dbReference type="SUPFAM" id="SSF103473">
    <property type="entry name" value="MFS general substrate transporter"/>
    <property type="match status" value="1"/>
</dbReference>
<dbReference type="InterPro" id="IPR011701">
    <property type="entry name" value="MFS"/>
</dbReference>
<comment type="subcellular location">
    <subcellularLocation>
        <location evidence="1">Cell membrane</location>
        <topology evidence="1">Multi-pass membrane protein</topology>
    </subcellularLocation>
</comment>
<dbReference type="PANTHER" id="PTHR23526:SF4">
    <property type="entry name" value="INTEGRAL MEMBRANE TRANSPORT PROTEIN"/>
    <property type="match status" value="1"/>
</dbReference>
<dbReference type="PANTHER" id="PTHR23526">
    <property type="entry name" value="INTEGRAL MEMBRANE TRANSPORT PROTEIN-RELATED"/>
    <property type="match status" value="1"/>
</dbReference>
<dbReference type="Pfam" id="PF07690">
    <property type="entry name" value="MFS_1"/>
    <property type="match status" value="1"/>
</dbReference>
<sequence length="272" mass="30252">MNAFHHFISSMRLRLGPRAWHNFCIDAGASALFSFFNVVYNQFYIPMAIQEGASNIQVGLLSASPAIGLLFSPVWAGWIERSNPKPFMIIPNLIGRALVILPAFFGVPVIYVIVALLFQLLMGVQAPAYASLIIRMYPPQHRGKLMGNVRVAMGILMIPIAFLIGSWTDAAGPTGPLLFASVTGVLSILVFTRIKAKKEAPSKMLAAKRSSLREQLQLIKQNREMAMFSWLVPLRALAIFLRSRSIKLFRLIIWSSPIRKSVMRESPISLVS</sequence>
<accession>A0ABW0WAR6</accession>
<organism evidence="3 4">
    <name type="scientific">Paenibacillus solisilvae</name>
    <dbReference type="NCBI Taxonomy" id="2486751"/>
    <lineage>
        <taxon>Bacteria</taxon>
        <taxon>Bacillati</taxon>
        <taxon>Bacillota</taxon>
        <taxon>Bacilli</taxon>
        <taxon>Bacillales</taxon>
        <taxon>Paenibacillaceae</taxon>
        <taxon>Paenibacillus</taxon>
    </lineage>
</organism>
<proteinExistence type="predicted"/>
<name>A0ABW0WAR6_9BACL</name>
<feature type="transmembrane region" description="Helical" evidence="2">
    <location>
        <begin position="177"/>
        <end position="194"/>
    </location>
</feature>
<feature type="transmembrane region" description="Helical" evidence="2">
    <location>
        <begin position="145"/>
        <end position="165"/>
    </location>
</feature>
<keyword evidence="2" id="KW-0812">Transmembrane</keyword>
<keyword evidence="2" id="KW-0472">Membrane</keyword>
<reference evidence="4" key="1">
    <citation type="journal article" date="2019" name="Int. J. Syst. Evol. Microbiol.">
        <title>The Global Catalogue of Microorganisms (GCM) 10K type strain sequencing project: providing services to taxonomists for standard genome sequencing and annotation.</title>
        <authorList>
            <consortium name="The Broad Institute Genomics Platform"/>
            <consortium name="The Broad Institute Genome Sequencing Center for Infectious Disease"/>
            <person name="Wu L."/>
            <person name="Ma J."/>
        </authorList>
    </citation>
    <scope>NUCLEOTIDE SEQUENCE [LARGE SCALE GENOMIC DNA]</scope>
    <source>
        <strain evidence="4">CGMCC 1.3240</strain>
    </source>
</reference>
<dbReference type="InterPro" id="IPR052528">
    <property type="entry name" value="Sugar_transport-like"/>
</dbReference>
<evidence type="ECO:0000313" key="3">
    <source>
        <dbReference type="EMBL" id="MFC5653839.1"/>
    </source>
</evidence>
<dbReference type="Proteomes" id="UP001596047">
    <property type="component" value="Unassembled WGS sequence"/>
</dbReference>
<keyword evidence="4" id="KW-1185">Reference proteome</keyword>
<evidence type="ECO:0000256" key="2">
    <source>
        <dbReference type="SAM" id="Phobius"/>
    </source>
</evidence>
<feature type="transmembrane region" description="Helical" evidence="2">
    <location>
        <begin position="60"/>
        <end position="79"/>
    </location>
</feature>
<evidence type="ECO:0000256" key="1">
    <source>
        <dbReference type="ARBA" id="ARBA00004651"/>
    </source>
</evidence>
<dbReference type="EMBL" id="JBHSOW010000137">
    <property type="protein sequence ID" value="MFC5653839.1"/>
    <property type="molecule type" value="Genomic_DNA"/>
</dbReference>
<feature type="transmembrane region" description="Helical" evidence="2">
    <location>
        <begin position="20"/>
        <end position="40"/>
    </location>
</feature>
<dbReference type="RefSeq" id="WP_379192802.1">
    <property type="nucleotide sequence ID" value="NZ_JBHSOW010000137.1"/>
</dbReference>
<gene>
    <name evidence="3" type="ORF">ACFPYJ_32960</name>
</gene>
<comment type="caution">
    <text evidence="3">The sequence shown here is derived from an EMBL/GenBank/DDBJ whole genome shotgun (WGS) entry which is preliminary data.</text>
</comment>
<keyword evidence="2" id="KW-1133">Transmembrane helix</keyword>
<protein>
    <submittedName>
        <fullName evidence="3">MFS transporter</fullName>
    </submittedName>
</protein>
<evidence type="ECO:0000313" key="4">
    <source>
        <dbReference type="Proteomes" id="UP001596047"/>
    </source>
</evidence>
<dbReference type="Gene3D" id="1.20.1250.20">
    <property type="entry name" value="MFS general substrate transporter like domains"/>
    <property type="match status" value="1"/>
</dbReference>